<sequence length="166" mass="19010">MAVSTRKNRNRAGLTVAELQELADNINLDESDVDDNKLCVTEEDEDDRWVNKQGLGAYQNQILGTESEDDQANESSDDLPSGKIRKWERTTFHPQIERWRKKQMTVEIDSRLCTKDQKKCKRNPGQSMNLFCNDVGKDNIAYIIKPPPRRVAVSRASFPGTNYTTF</sequence>
<feature type="region of interest" description="Disordered" evidence="1">
    <location>
        <begin position="63"/>
        <end position="83"/>
    </location>
</feature>
<reference evidence="2 3" key="1">
    <citation type="journal article" date="2024" name="BMC Genomics">
        <title>De novo assembly and annotation of Popillia japonica's genome with initial clues to its potential as an invasive pest.</title>
        <authorList>
            <person name="Cucini C."/>
            <person name="Boschi S."/>
            <person name="Funari R."/>
            <person name="Cardaioli E."/>
            <person name="Iannotti N."/>
            <person name="Marturano G."/>
            <person name="Paoli F."/>
            <person name="Bruttini M."/>
            <person name="Carapelli A."/>
            <person name="Frati F."/>
            <person name="Nardi F."/>
        </authorList>
    </citation>
    <scope>NUCLEOTIDE SEQUENCE [LARGE SCALE GENOMIC DNA]</scope>
    <source>
        <strain evidence="2">DMR45628</strain>
    </source>
</reference>
<keyword evidence="3" id="KW-1185">Reference proteome</keyword>
<comment type="caution">
    <text evidence="2">The sequence shown here is derived from an EMBL/GenBank/DDBJ whole genome shotgun (WGS) entry which is preliminary data.</text>
</comment>
<name>A0AAW1MHQ7_POPJA</name>
<feature type="compositionally biased region" description="Acidic residues" evidence="1">
    <location>
        <begin position="66"/>
        <end position="77"/>
    </location>
</feature>
<accession>A0AAW1MHQ7</accession>
<proteinExistence type="predicted"/>
<dbReference type="Proteomes" id="UP001458880">
    <property type="component" value="Unassembled WGS sequence"/>
</dbReference>
<evidence type="ECO:0000313" key="3">
    <source>
        <dbReference type="Proteomes" id="UP001458880"/>
    </source>
</evidence>
<dbReference type="EMBL" id="JASPKY010000047">
    <property type="protein sequence ID" value="KAK9745599.1"/>
    <property type="molecule type" value="Genomic_DNA"/>
</dbReference>
<evidence type="ECO:0000256" key="1">
    <source>
        <dbReference type="SAM" id="MobiDB-lite"/>
    </source>
</evidence>
<organism evidence="2 3">
    <name type="scientific">Popillia japonica</name>
    <name type="common">Japanese beetle</name>
    <dbReference type="NCBI Taxonomy" id="7064"/>
    <lineage>
        <taxon>Eukaryota</taxon>
        <taxon>Metazoa</taxon>
        <taxon>Ecdysozoa</taxon>
        <taxon>Arthropoda</taxon>
        <taxon>Hexapoda</taxon>
        <taxon>Insecta</taxon>
        <taxon>Pterygota</taxon>
        <taxon>Neoptera</taxon>
        <taxon>Endopterygota</taxon>
        <taxon>Coleoptera</taxon>
        <taxon>Polyphaga</taxon>
        <taxon>Scarabaeiformia</taxon>
        <taxon>Scarabaeidae</taxon>
        <taxon>Rutelinae</taxon>
        <taxon>Popillia</taxon>
    </lineage>
</organism>
<protein>
    <submittedName>
        <fullName evidence="2">Uncharacterized protein</fullName>
    </submittedName>
</protein>
<dbReference type="AlphaFoldDB" id="A0AAW1MHQ7"/>
<gene>
    <name evidence="2" type="ORF">QE152_g6779</name>
</gene>
<evidence type="ECO:0000313" key="2">
    <source>
        <dbReference type="EMBL" id="KAK9745599.1"/>
    </source>
</evidence>